<dbReference type="PROSITE" id="PS50896">
    <property type="entry name" value="LISH"/>
    <property type="match status" value="1"/>
</dbReference>
<dbReference type="PROSITE" id="PS50897">
    <property type="entry name" value="CTLH"/>
    <property type="match status" value="1"/>
</dbReference>
<evidence type="ECO:0000313" key="12">
    <source>
        <dbReference type="Proteomes" id="UP001291926"/>
    </source>
</evidence>
<comment type="subcellular location">
    <subcellularLocation>
        <location evidence="1">Cytoplasm</location>
    </subcellularLocation>
</comment>
<dbReference type="Gene3D" id="3.30.40.10">
    <property type="entry name" value="Zinc/RING finger domain, C3HC4 (zinc finger)"/>
    <property type="match status" value="1"/>
</dbReference>
<dbReference type="SUPFAM" id="SSF57850">
    <property type="entry name" value="RING/U-box"/>
    <property type="match status" value="1"/>
</dbReference>
<dbReference type="Pfam" id="PF10607">
    <property type="entry name" value="CTLH"/>
    <property type="match status" value="1"/>
</dbReference>
<dbReference type="EMBL" id="JAYDYQ010002688">
    <property type="protein sequence ID" value="KAK4476943.1"/>
    <property type="molecule type" value="Genomic_DNA"/>
</dbReference>
<dbReference type="SMART" id="SM00757">
    <property type="entry name" value="CRA"/>
    <property type="match status" value="1"/>
</dbReference>
<reference evidence="11 12" key="1">
    <citation type="journal article" date="2023" name="bioRxiv">
        <title>Genome report: Whole genome sequence and annotation of Penstemon davidsonii.</title>
        <authorList>
            <person name="Ostevik K.L."/>
            <person name="Alabady M."/>
            <person name="Zhang M."/>
            <person name="Rausher M.D."/>
        </authorList>
    </citation>
    <scope>NUCLEOTIDE SEQUENCE [LARGE SCALE GENOMIC DNA]</scope>
    <source>
        <strain evidence="11">DNT005</strain>
        <tissue evidence="11">Whole leaf</tissue>
    </source>
</reference>
<accession>A0ABR0CIF8</accession>
<dbReference type="InterPro" id="IPR006595">
    <property type="entry name" value="CTLH_C"/>
</dbReference>
<dbReference type="InterPro" id="IPR024964">
    <property type="entry name" value="CTLH/CRA"/>
</dbReference>
<evidence type="ECO:0000256" key="5">
    <source>
        <dbReference type="ARBA" id="ARBA00022833"/>
    </source>
</evidence>
<evidence type="ECO:0000256" key="1">
    <source>
        <dbReference type="ARBA" id="ARBA00004496"/>
    </source>
</evidence>
<dbReference type="InterPro" id="IPR001841">
    <property type="entry name" value="Znf_RING"/>
</dbReference>
<evidence type="ECO:0000256" key="4">
    <source>
        <dbReference type="ARBA" id="ARBA00022771"/>
    </source>
</evidence>
<evidence type="ECO:0000313" key="11">
    <source>
        <dbReference type="EMBL" id="KAK4476943.1"/>
    </source>
</evidence>
<proteinExistence type="predicted"/>
<evidence type="ECO:0000259" key="10">
    <source>
        <dbReference type="PROSITE" id="PS51867"/>
    </source>
</evidence>
<keyword evidence="12" id="KW-1185">Reference proteome</keyword>
<dbReference type="InterPro" id="IPR027370">
    <property type="entry name" value="Znf-RING_euk"/>
</dbReference>
<dbReference type="PROSITE" id="PS51867">
    <property type="entry name" value="ZF_RING_GID"/>
    <property type="match status" value="1"/>
</dbReference>
<feature type="zinc finger region" description="RING-Gid-type" evidence="7">
    <location>
        <begin position="328"/>
        <end position="371"/>
    </location>
</feature>
<keyword evidence="5" id="KW-0862">Zinc</keyword>
<gene>
    <name evidence="11" type="ORF">RD792_016112</name>
</gene>
<dbReference type="InterPro" id="IPR013144">
    <property type="entry name" value="CRA_dom"/>
</dbReference>
<keyword evidence="4 6" id="KW-0863">Zinc-finger</keyword>
<dbReference type="PROSITE" id="PS50089">
    <property type="entry name" value="ZF_RING_2"/>
    <property type="match status" value="1"/>
</dbReference>
<dbReference type="SMART" id="SM00667">
    <property type="entry name" value="LisH"/>
    <property type="match status" value="1"/>
</dbReference>
<dbReference type="Pfam" id="PF13445">
    <property type="entry name" value="zf-RING_UBOX"/>
    <property type="match status" value="1"/>
</dbReference>
<dbReference type="InterPro" id="IPR013083">
    <property type="entry name" value="Znf_RING/FYVE/PHD"/>
</dbReference>
<dbReference type="SMART" id="SM00668">
    <property type="entry name" value="CTLH"/>
    <property type="match status" value="1"/>
</dbReference>
<evidence type="ECO:0000259" key="8">
    <source>
        <dbReference type="PROSITE" id="PS50089"/>
    </source>
</evidence>
<dbReference type="PANTHER" id="PTHR12170">
    <property type="entry name" value="MACROPHAGE ERYTHROBLAST ATTACHER-RELATED"/>
    <property type="match status" value="1"/>
</dbReference>
<feature type="domain" description="RING-Gid-type" evidence="10">
    <location>
        <begin position="328"/>
        <end position="371"/>
    </location>
</feature>
<keyword evidence="3" id="KW-0479">Metal-binding</keyword>
<dbReference type="InterPro" id="IPR006594">
    <property type="entry name" value="LisH"/>
</dbReference>
<keyword evidence="2" id="KW-0963">Cytoplasm</keyword>
<evidence type="ECO:0000256" key="7">
    <source>
        <dbReference type="PROSITE-ProRule" id="PRU01215"/>
    </source>
</evidence>
<dbReference type="PANTHER" id="PTHR12170:SF3">
    <property type="entry name" value="GH10162P"/>
    <property type="match status" value="1"/>
</dbReference>
<evidence type="ECO:0000256" key="6">
    <source>
        <dbReference type="PROSITE-ProRule" id="PRU00175"/>
    </source>
</evidence>
<feature type="domain" description="RING-type" evidence="8">
    <location>
        <begin position="328"/>
        <end position="371"/>
    </location>
</feature>
<feature type="domain" description="CTLH" evidence="9">
    <location>
        <begin position="149"/>
        <end position="206"/>
    </location>
</feature>
<sequence length="385" mass="43448">MELSTIQDSFERFAKKQKVSSSKSQELIDQVSHEVEQALANILSASDSAAPADQKSILTELKAKLAVISSNNNLEGSQRELSIALNKHQKLLEKMLNPDISKSYRNVDFDSSILNQIIINHFYREGQFDTADCLIKEASEPEAISRRLQFQEIHHILEAVKSKNIEPALNWVSANRGKLKDSGSDLELKLHKSQFIDAMRNQTPLDALKYARSYLSPFASRHMKEVQKLMASLCWAGKLDMSPYAPLVPPNHWEMLVDDLMKTFCNSIGQSFLNPLKVAVAAGIQGLPTFLKMAEVMAPRKEEWHAMKQFPAEVEIGKEFQFHTFFVCPVSRDQGSEENPPMLLPCGHMLCMQTIHKMSKGNTRGFKCPYCPRDASVAQCKQLHI</sequence>
<evidence type="ECO:0000256" key="2">
    <source>
        <dbReference type="ARBA" id="ARBA00022490"/>
    </source>
</evidence>
<dbReference type="InterPro" id="IPR044063">
    <property type="entry name" value="ZF_RING_GID"/>
</dbReference>
<evidence type="ECO:0000256" key="3">
    <source>
        <dbReference type="ARBA" id="ARBA00022723"/>
    </source>
</evidence>
<comment type="caution">
    <text evidence="11">The sequence shown here is derived from an EMBL/GenBank/DDBJ whole genome shotgun (WGS) entry which is preliminary data.</text>
</comment>
<dbReference type="CDD" id="cd16652">
    <property type="entry name" value="dRING_Rmd5p-like"/>
    <property type="match status" value="1"/>
</dbReference>
<evidence type="ECO:0000259" key="9">
    <source>
        <dbReference type="PROSITE" id="PS50897"/>
    </source>
</evidence>
<name>A0ABR0CIF8_9LAMI</name>
<dbReference type="Proteomes" id="UP001291926">
    <property type="component" value="Unassembled WGS sequence"/>
</dbReference>
<dbReference type="InterPro" id="IPR037683">
    <property type="entry name" value="Rmd5_dRing"/>
</dbReference>
<dbReference type="InterPro" id="IPR045098">
    <property type="entry name" value="Fyv10_fam"/>
</dbReference>
<organism evidence="11 12">
    <name type="scientific">Penstemon davidsonii</name>
    <dbReference type="NCBI Taxonomy" id="160366"/>
    <lineage>
        <taxon>Eukaryota</taxon>
        <taxon>Viridiplantae</taxon>
        <taxon>Streptophyta</taxon>
        <taxon>Embryophyta</taxon>
        <taxon>Tracheophyta</taxon>
        <taxon>Spermatophyta</taxon>
        <taxon>Magnoliopsida</taxon>
        <taxon>eudicotyledons</taxon>
        <taxon>Gunneridae</taxon>
        <taxon>Pentapetalae</taxon>
        <taxon>asterids</taxon>
        <taxon>lamiids</taxon>
        <taxon>Lamiales</taxon>
        <taxon>Plantaginaceae</taxon>
        <taxon>Cheloneae</taxon>
        <taxon>Penstemon</taxon>
    </lineage>
</organism>
<protein>
    <submittedName>
        <fullName evidence="11">Uncharacterized protein</fullName>
    </submittedName>
</protein>